<dbReference type="InterPro" id="IPR023828">
    <property type="entry name" value="Peptidase_S8_Ser-AS"/>
</dbReference>
<dbReference type="PRINTS" id="PR00723">
    <property type="entry name" value="SUBTILISIN"/>
</dbReference>
<feature type="domain" description="Inhibitor I9" evidence="9">
    <location>
        <begin position="26"/>
        <end position="99"/>
    </location>
</feature>
<comment type="similarity">
    <text evidence="1 5 6">Belongs to the peptidase S8 family.</text>
</comment>
<feature type="domain" description="Peptidase S8/S53" evidence="8">
    <location>
        <begin position="150"/>
        <end position="398"/>
    </location>
</feature>
<evidence type="ECO:0000259" key="9">
    <source>
        <dbReference type="Pfam" id="PF05922"/>
    </source>
</evidence>
<evidence type="ECO:0000256" key="1">
    <source>
        <dbReference type="ARBA" id="ARBA00011073"/>
    </source>
</evidence>
<feature type="signal peptide" evidence="7">
    <location>
        <begin position="1"/>
        <end position="19"/>
    </location>
</feature>
<dbReference type="Pfam" id="PF00082">
    <property type="entry name" value="Peptidase_S8"/>
    <property type="match status" value="1"/>
</dbReference>
<sequence length="451" mass="49638">MLLNQIIIIISITFVTTRGLTEENDRYIIVLKDESTLQDIEEVISMIEKQEQKEREMMEMKYVNNLIPMISGRISVETVIKIAALPVVDYIEKDQPVHMLPITDKNYNASEWLINNSENVNGSTTRYNLDMINNPSNRCRNYRYKPPNDGTGVDIYIMDTGINYSHQDFKDSNGKTRAKYGGFEAVNPVNYGWDCQGHGSHCAGIAGGLASGVAKGANLYSIRVLSCAGDGTTEGVVEALDFIADLHKKKSTRSNFVASIVSMSLGGGKSIAMNRAVNRLVSTGVVVVTASGNDGADACLTSPGSAGLNINVGAHSEPILNSKVGCKNPIEAFSNWGSCVDVIAPGRDIKSVDYRNNYDFRLDSGTSMACPHVAGAAAIIMQSNRFLNPEQVKQKIVRDPEIKEDMKPLNLSERDLLPGGITRQEYDKRLDRFTTEYAKARDTLETVMQMR</sequence>
<feature type="chain" id="PRO_5043698026" evidence="7">
    <location>
        <begin position="20"/>
        <end position="451"/>
    </location>
</feature>
<reference evidence="10 11" key="1">
    <citation type="journal article" date="2023" name="BMC Biol.">
        <title>The compact genome of the sponge Oopsacas minuta (Hexactinellida) is lacking key metazoan core genes.</title>
        <authorList>
            <person name="Santini S."/>
            <person name="Schenkelaars Q."/>
            <person name="Jourda C."/>
            <person name="Duchesne M."/>
            <person name="Belahbib H."/>
            <person name="Rocher C."/>
            <person name="Selva M."/>
            <person name="Riesgo A."/>
            <person name="Vervoort M."/>
            <person name="Leys S.P."/>
            <person name="Kodjabachian L."/>
            <person name="Le Bivic A."/>
            <person name="Borchiellini C."/>
            <person name="Claverie J.M."/>
            <person name="Renard E."/>
        </authorList>
    </citation>
    <scope>NUCLEOTIDE SEQUENCE [LARGE SCALE GENOMIC DNA]</scope>
    <source>
        <strain evidence="10">SPO-2</strain>
    </source>
</reference>
<dbReference type="Proteomes" id="UP001165289">
    <property type="component" value="Unassembled WGS sequence"/>
</dbReference>
<organism evidence="10 11">
    <name type="scientific">Oopsacas minuta</name>
    <dbReference type="NCBI Taxonomy" id="111878"/>
    <lineage>
        <taxon>Eukaryota</taxon>
        <taxon>Metazoa</taxon>
        <taxon>Porifera</taxon>
        <taxon>Hexactinellida</taxon>
        <taxon>Hexasterophora</taxon>
        <taxon>Lyssacinosida</taxon>
        <taxon>Leucopsacidae</taxon>
        <taxon>Oopsacas</taxon>
    </lineage>
</organism>
<dbReference type="InterPro" id="IPR050131">
    <property type="entry name" value="Peptidase_S8_subtilisin-like"/>
</dbReference>
<dbReference type="PANTHER" id="PTHR43806:SF11">
    <property type="entry name" value="CEREVISIN-RELATED"/>
    <property type="match status" value="1"/>
</dbReference>
<dbReference type="PROSITE" id="PS51892">
    <property type="entry name" value="SUBTILASE"/>
    <property type="match status" value="1"/>
</dbReference>
<dbReference type="InterPro" id="IPR015500">
    <property type="entry name" value="Peptidase_S8_subtilisin-rel"/>
</dbReference>
<evidence type="ECO:0000256" key="7">
    <source>
        <dbReference type="SAM" id="SignalP"/>
    </source>
</evidence>
<evidence type="ECO:0000256" key="4">
    <source>
        <dbReference type="ARBA" id="ARBA00022825"/>
    </source>
</evidence>
<dbReference type="FunFam" id="3.40.50.200:FF:000016">
    <property type="entry name" value="Proprotein convertase subtilisin/kexin type 9"/>
    <property type="match status" value="1"/>
</dbReference>
<dbReference type="InterPro" id="IPR023827">
    <property type="entry name" value="Peptidase_S8_Asp-AS"/>
</dbReference>
<dbReference type="Pfam" id="PF05922">
    <property type="entry name" value="Inhibitor_I9"/>
    <property type="match status" value="1"/>
</dbReference>
<accession>A0AAV7JJ58</accession>
<evidence type="ECO:0000259" key="8">
    <source>
        <dbReference type="Pfam" id="PF00082"/>
    </source>
</evidence>
<keyword evidence="2 5" id="KW-0645">Protease</keyword>
<dbReference type="PROSITE" id="PS00138">
    <property type="entry name" value="SUBTILASE_SER"/>
    <property type="match status" value="1"/>
</dbReference>
<protein>
    <submittedName>
        <fullName evidence="10">Proteinase T-like</fullName>
    </submittedName>
</protein>
<evidence type="ECO:0000256" key="2">
    <source>
        <dbReference type="ARBA" id="ARBA00022670"/>
    </source>
</evidence>
<proteinExistence type="inferred from homology"/>
<feature type="active site" description="Charge relay system" evidence="5">
    <location>
        <position position="367"/>
    </location>
</feature>
<dbReference type="InterPro" id="IPR000209">
    <property type="entry name" value="Peptidase_S8/S53_dom"/>
</dbReference>
<keyword evidence="4 5" id="KW-0720">Serine protease</keyword>
<dbReference type="InterPro" id="IPR036852">
    <property type="entry name" value="Peptidase_S8/S53_dom_sf"/>
</dbReference>
<dbReference type="CDD" id="cd04077">
    <property type="entry name" value="Peptidases_S8_PCSK9_ProteinaseK_like"/>
    <property type="match status" value="1"/>
</dbReference>
<keyword evidence="7" id="KW-0732">Signal</keyword>
<feature type="active site" description="Charge relay system" evidence="5">
    <location>
        <position position="159"/>
    </location>
</feature>
<dbReference type="InterPro" id="IPR034193">
    <property type="entry name" value="PCSK9_ProteinaseK-like"/>
</dbReference>
<dbReference type="Gene3D" id="3.30.70.80">
    <property type="entry name" value="Peptidase S8 propeptide/proteinase inhibitor I9"/>
    <property type="match status" value="1"/>
</dbReference>
<evidence type="ECO:0000256" key="6">
    <source>
        <dbReference type="RuleBase" id="RU003355"/>
    </source>
</evidence>
<evidence type="ECO:0000313" key="11">
    <source>
        <dbReference type="Proteomes" id="UP001165289"/>
    </source>
</evidence>
<feature type="active site" description="Charge relay system" evidence="5">
    <location>
        <position position="198"/>
    </location>
</feature>
<dbReference type="InterPro" id="IPR022398">
    <property type="entry name" value="Peptidase_S8_His-AS"/>
</dbReference>
<dbReference type="EMBL" id="JAKMXF010000325">
    <property type="protein sequence ID" value="KAI6648822.1"/>
    <property type="molecule type" value="Genomic_DNA"/>
</dbReference>
<keyword evidence="3 5" id="KW-0378">Hydrolase</keyword>
<evidence type="ECO:0000256" key="3">
    <source>
        <dbReference type="ARBA" id="ARBA00022801"/>
    </source>
</evidence>
<name>A0AAV7JJ58_9METZ</name>
<dbReference type="GO" id="GO:0006508">
    <property type="term" value="P:proteolysis"/>
    <property type="evidence" value="ECO:0007669"/>
    <property type="project" value="UniProtKB-KW"/>
</dbReference>
<evidence type="ECO:0000313" key="10">
    <source>
        <dbReference type="EMBL" id="KAI6648822.1"/>
    </source>
</evidence>
<evidence type="ECO:0000256" key="5">
    <source>
        <dbReference type="PROSITE-ProRule" id="PRU01240"/>
    </source>
</evidence>
<dbReference type="AlphaFoldDB" id="A0AAV7JJ58"/>
<dbReference type="PANTHER" id="PTHR43806">
    <property type="entry name" value="PEPTIDASE S8"/>
    <property type="match status" value="1"/>
</dbReference>
<dbReference type="GO" id="GO:0004252">
    <property type="term" value="F:serine-type endopeptidase activity"/>
    <property type="evidence" value="ECO:0007669"/>
    <property type="project" value="UniProtKB-UniRule"/>
</dbReference>
<dbReference type="InterPro" id="IPR037045">
    <property type="entry name" value="S8pro/Inhibitor_I9_sf"/>
</dbReference>
<dbReference type="PROSITE" id="PS00137">
    <property type="entry name" value="SUBTILASE_HIS"/>
    <property type="match status" value="1"/>
</dbReference>
<dbReference type="InterPro" id="IPR010259">
    <property type="entry name" value="S8pro/Inhibitor_I9"/>
</dbReference>
<gene>
    <name evidence="10" type="ORF">LOD99_7084</name>
</gene>
<keyword evidence="11" id="KW-1185">Reference proteome</keyword>
<dbReference type="SUPFAM" id="SSF52743">
    <property type="entry name" value="Subtilisin-like"/>
    <property type="match status" value="1"/>
</dbReference>
<dbReference type="PROSITE" id="PS00136">
    <property type="entry name" value="SUBTILASE_ASP"/>
    <property type="match status" value="1"/>
</dbReference>
<comment type="caution">
    <text evidence="10">The sequence shown here is derived from an EMBL/GenBank/DDBJ whole genome shotgun (WGS) entry which is preliminary data.</text>
</comment>
<dbReference type="GO" id="GO:0005615">
    <property type="term" value="C:extracellular space"/>
    <property type="evidence" value="ECO:0007669"/>
    <property type="project" value="TreeGrafter"/>
</dbReference>
<dbReference type="Gene3D" id="3.40.50.200">
    <property type="entry name" value="Peptidase S8/S53 domain"/>
    <property type="match status" value="1"/>
</dbReference>